<dbReference type="Pfam" id="PF07729">
    <property type="entry name" value="FCD"/>
    <property type="match status" value="1"/>
</dbReference>
<evidence type="ECO:0000256" key="3">
    <source>
        <dbReference type="ARBA" id="ARBA00023163"/>
    </source>
</evidence>
<feature type="domain" description="HTH gntR-type" evidence="4">
    <location>
        <begin position="279"/>
        <end position="346"/>
    </location>
</feature>
<evidence type="ECO:0000256" key="2">
    <source>
        <dbReference type="ARBA" id="ARBA00023125"/>
    </source>
</evidence>
<dbReference type="InterPro" id="IPR036388">
    <property type="entry name" value="WH-like_DNA-bd_sf"/>
</dbReference>
<proteinExistence type="predicted"/>
<dbReference type="EMBL" id="JBHSPA010000065">
    <property type="protein sequence ID" value="MFC5831547.1"/>
    <property type="molecule type" value="Genomic_DNA"/>
</dbReference>
<reference evidence="6" key="1">
    <citation type="journal article" date="2019" name="Int. J. Syst. Evol. Microbiol.">
        <title>The Global Catalogue of Microorganisms (GCM) 10K type strain sequencing project: providing services to taxonomists for standard genome sequencing and annotation.</title>
        <authorList>
            <consortium name="The Broad Institute Genomics Platform"/>
            <consortium name="The Broad Institute Genome Sequencing Center for Infectious Disease"/>
            <person name="Wu L."/>
            <person name="Ma J."/>
        </authorList>
    </citation>
    <scope>NUCLEOTIDE SEQUENCE [LARGE SCALE GENOMIC DNA]</scope>
    <source>
        <strain evidence="6">CCUG 53903</strain>
    </source>
</reference>
<dbReference type="SUPFAM" id="SSF51556">
    <property type="entry name" value="Metallo-dependent hydrolases"/>
    <property type="match status" value="1"/>
</dbReference>
<accession>A0ABW1D208</accession>
<evidence type="ECO:0000313" key="5">
    <source>
        <dbReference type="EMBL" id="MFC5831547.1"/>
    </source>
</evidence>
<name>A0ABW1D208_9ACTN</name>
<dbReference type="Proteomes" id="UP001596058">
    <property type="component" value="Unassembled WGS sequence"/>
</dbReference>
<dbReference type="InterPro" id="IPR008920">
    <property type="entry name" value="TF_FadR/GntR_C"/>
</dbReference>
<evidence type="ECO:0000256" key="1">
    <source>
        <dbReference type="ARBA" id="ARBA00023015"/>
    </source>
</evidence>
<dbReference type="PROSITE" id="PS50949">
    <property type="entry name" value="HTH_GNTR"/>
    <property type="match status" value="1"/>
</dbReference>
<dbReference type="PANTHER" id="PTHR43537">
    <property type="entry name" value="TRANSCRIPTIONAL REGULATOR, GNTR FAMILY"/>
    <property type="match status" value="1"/>
</dbReference>
<dbReference type="SUPFAM" id="SSF46785">
    <property type="entry name" value="Winged helix' DNA-binding domain"/>
    <property type="match status" value="1"/>
</dbReference>
<dbReference type="InterPro" id="IPR000524">
    <property type="entry name" value="Tscrpt_reg_HTH_GntR"/>
</dbReference>
<sequence>MYVIDAHCQVISEDLTRYPRSPIGGEQPRPVTAEEMAARMDGAGIEQAVLVQATTVYGGDNSYVVDAARRHPGRFVAVGAFDPLPPDAPGRLAALAGDGGLAGVLLFTSDGTAPSEWFAAPETFPFWREAEELDLTVCLELRLGPATERLRAILERFPGVRVLLGIDGSPAEAGREVAGLARYPGLHLKLTHRDLEPPRDAGKEAAAFLEPVVEAFGAERIAWGSSGPADGQRLPELLRLAQDVLADLPASAQEEIFAGTARRLYPGLTRAPEPSRTARTRHDQAYEGLRSLLLSGGIEPGARLTEAELTKMFTVSRSTMRAVLVQLAQEGYVTSEVNRGVRTRSFSVEEALDILEAREVLESALAGKAAERATEEEIHGLRGTLEAMRECERLGDQSGYSQGNRRFHQQIKEAAHQRTLARAYDTLLYPLVMRQYRNLSAHHPRAGSLEEHQAILLAIVTRNPDAAVAAMRHHVASARQALLLVSASGSA</sequence>
<dbReference type="SMART" id="SM00895">
    <property type="entry name" value="FCD"/>
    <property type="match status" value="1"/>
</dbReference>
<protein>
    <submittedName>
        <fullName evidence="5">FCD domain-containing protein</fullName>
    </submittedName>
</protein>
<dbReference type="Pfam" id="PF04909">
    <property type="entry name" value="Amidohydro_2"/>
    <property type="match status" value="1"/>
</dbReference>
<dbReference type="Gene3D" id="3.20.20.140">
    <property type="entry name" value="Metal-dependent hydrolases"/>
    <property type="match status" value="1"/>
</dbReference>
<keyword evidence="3" id="KW-0804">Transcription</keyword>
<evidence type="ECO:0000259" key="4">
    <source>
        <dbReference type="PROSITE" id="PS50949"/>
    </source>
</evidence>
<dbReference type="CDD" id="cd07377">
    <property type="entry name" value="WHTH_GntR"/>
    <property type="match status" value="1"/>
</dbReference>
<keyword evidence="1" id="KW-0805">Transcription regulation</keyword>
<dbReference type="InterPro" id="IPR032466">
    <property type="entry name" value="Metal_Hydrolase"/>
</dbReference>
<dbReference type="InterPro" id="IPR006680">
    <property type="entry name" value="Amidohydro-rel"/>
</dbReference>
<keyword evidence="2" id="KW-0238">DNA-binding</keyword>
<dbReference type="Gene3D" id="1.10.10.10">
    <property type="entry name" value="Winged helix-like DNA-binding domain superfamily/Winged helix DNA-binding domain"/>
    <property type="match status" value="1"/>
</dbReference>
<keyword evidence="6" id="KW-1185">Reference proteome</keyword>
<dbReference type="SMART" id="SM00345">
    <property type="entry name" value="HTH_GNTR"/>
    <property type="match status" value="1"/>
</dbReference>
<dbReference type="PANTHER" id="PTHR43537:SF5">
    <property type="entry name" value="UXU OPERON TRANSCRIPTIONAL REGULATOR"/>
    <property type="match status" value="1"/>
</dbReference>
<dbReference type="InterPro" id="IPR011711">
    <property type="entry name" value="GntR_C"/>
</dbReference>
<gene>
    <name evidence="5" type="ORF">ACFPZ3_47530</name>
</gene>
<dbReference type="Gene3D" id="1.20.120.530">
    <property type="entry name" value="GntR ligand-binding domain-like"/>
    <property type="match status" value="1"/>
</dbReference>
<dbReference type="RefSeq" id="WP_379521017.1">
    <property type="nucleotide sequence ID" value="NZ_JBHSPA010000065.1"/>
</dbReference>
<dbReference type="InterPro" id="IPR036390">
    <property type="entry name" value="WH_DNA-bd_sf"/>
</dbReference>
<comment type="caution">
    <text evidence="5">The sequence shown here is derived from an EMBL/GenBank/DDBJ whole genome shotgun (WGS) entry which is preliminary data.</text>
</comment>
<evidence type="ECO:0000313" key="6">
    <source>
        <dbReference type="Proteomes" id="UP001596058"/>
    </source>
</evidence>
<dbReference type="Pfam" id="PF00392">
    <property type="entry name" value="GntR"/>
    <property type="match status" value="1"/>
</dbReference>
<dbReference type="SUPFAM" id="SSF48008">
    <property type="entry name" value="GntR ligand-binding domain-like"/>
    <property type="match status" value="1"/>
</dbReference>
<organism evidence="5 6">
    <name type="scientific">Nonomuraea insulae</name>
    <dbReference type="NCBI Taxonomy" id="1616787"/>
    <lineage>
        <taxon>Bacteria</taxon>
        <taxon>Bacillati</taxon>
        <taxon>Actinomycetota</taxon>
        <taxon>Actinomycetes</taxon>
        <taxon>Streptosporangiales</taxon>
        <taxon>Streptosporangiaceae</taxon>
        <taxon>Nonomuraea</taxon>
    </lineage>
</organism>